<protein>
    <submittedName>
        <fullName evidence="1">Uncharacterized protein</fullName>
    </submittedName>
</protein>
<comment type="caution">
    <text evidence="1">The sequence shown here is derived from an EMBL/GenBank/DDBJ whole genome shotgun (WGS) entry which is preliminary data.</text>
</comment>
<organism evidence="1 2">
    <name type="scientific">Penicillium fimorum</name>
    <dbReference type="NCBI Taxonomy" id="1882269"/>
    <lineage>
        <taxon>Eukaryota</taxon>
        <taxon>Fungi</taxon>
        <taxon>Dikarya</taxon>
        <taxon>Ascomycota</taxon>
        <taxon>Pezizomycotina</taxon>
        <taxon>Eurotiomycetes</taxon>
        <taxon>Eurotiomycetidae</taxon>
        <taxon>Eurotiales</taxon>
        <taxon>Aspergillaceae</taxon>
        <taxon>Penicillium</taxon>
    </lineage>
</organism>
<accession>A0A9W9XKV2</accession>
<dbReference type="AlphaFoldDB" id="A0A9W9XKV2"/>
<dbReference type="OrthoDB" id="4365330at2759"/>
<name>A0A9W9XKV2_9EURO</name>
<reference evidence="1" key="2">
    <citation type="journal article" date="2023" name="IMA Fungus">
        <title>Comparative genomic study of the Penicillium genus elucidates a diverse pangenome and 15 lateral gene transfer events.</title>
        <authorList>
            <person name="Petersen C."/>
            <person name="Sorensen T."/>
            <person name="Nielsen M.R."/>
            <person name="Sondergaard T.E."/>
            <person name="Sorensen J.L."/>
            <person name="Fitzpatrick D.A."/>
            <person name="Frisvad J.C."/>
            <person name="Nielsen K.L."/>
        </authorList>
    </citation>
    <scope>NUCLEOTIDE SEQUENCE</scope>
    <source>
        <strain evidence="1">IBT 29495</strain>
    </source>
</reference>
<sequence>MNKNPTAYALIYQTKAKKDLAYTRLQDLEGFSERICDVTYDFPPPSFTESEPYEAAWQIIPKSTFDGDTFAYGKPFPDQNTAV</sequence>
<gene>
    <name evidence="1" type="ORF">N7463_010949</name>
</gene>
<evidence type="ECO:0000313" key="1">
    <source>
        <dbReference type="EMBL" id="KAJ5494862.1"/>
    </source>
</evidence>
<dbReference type="EMBL" id="JAPWDS010000006">
    <property type="protein sequence ID" value="KAJ5494862.1"/>
    <property type="molecule type" value="Genomic_DNA"/>
</dbReference>
<evidence type="ECO:0000313" key="2">
    <source>
        <dbReference type="Proteomes" id="UP001149954"/>
    </source>
</evidence>
<keyword evidence="2" id="KW-1185">Reference proteome</keyword>
<proteinExistence type="predicted"/>
<reference evidence="1" key="1">
    <citation type="submission" date="2022-12" db="EMBL/GenBank/DDBJ databases">
        <authorList>
            <person name="Petersen C."/>
        </authorList>
    </citation>
    <scope>NUCLEOTIDE SEQUENCE</scope>
    <source>
        <strain evidence="1">IBT 29495</strain>
    </source>
</reference>
<dbReference type="Proteomes" id="UP001149954">
    <property type="component" value="Unassembled WGS sequence"/>
</dbReference>